<dbReference type="InterPro" id="IPR029063">
    <property type="entry name" value="SAM-dependent_MTases_sf"/>
</dbReference>
<feature type="non-terminal residue" evidence="2">
    <location>
        <position position="1"/>
    </location>
</feature>
<evidence type="ECO:0000313" key="2">
    <source>
        <dbReference type="EMBL" id="GAG08271.1"/>
    </source>
</evidence>
<dbReference type="Gene3D" id="3.40.50.150">
    <property type="entry name" value="Vaccinia Virus protein VP39"/>
    <property type="match status" value="1"/>
</dbReference>
<gene>
    <name evidence="2" type="ORF">S01H1_42629</name>
</gene>
<proteinExistence type="predicted"/>
<dbReference type="EMBL" id="BARS01027116">
    <property type="protein sequence ID" value="GAG08271.1"/>
    <property type="molecule type" value="Genomic_DNA"/>
</dbReference>
<sequence>IKAGFSERIQIRRCEADTIGVDETVDFVNAFWMVHEVPDTREFMKQIYSCLKPGGTLLVAEPKHRVSSEAFNEMVATAKEIGLNVIDKPRIAFSRSAVFQRSDQKI</sequence>
<evidence type="ECO:0000259" key="1">
    <source>
        <dbReference type="Pfam" id="PF08241"/>
    </source>
</evidence>
<comment type="caution">
    <text evidence="2">The sequence shown here is derived from an EMBL/GenBank/DDBJ whole genome shotgun (WGS) entry which is preliminary data.</text>
</comment>
<dbReference type="AlphaFoldDB" id="X0W6F8"/>
<accession>X0W6F8</accession>
<organism evidence="2">
    <name type="scientific">marine sediment metagenome</name>
    <dbReference type="NCBI Taxonomy" id="412755"/>
    <lineage>
        <taxon>unclassified sequences</taxon>
        <taxon>metagenomes</taxon>
        <taxon>ecological metagenomes</taxon>
    </lineage>
</organism>
<protein>
    <recommendedName>
        <fullName evidence="1">Methyltransferase type 11 domain-containing protein</fullName>
    </recommendedName>
</protein>
<dbReference type="SUPFAM" id="SSF53335">
    <property type="entry name" value="S-adenosyl-L-methionine-dependent methyltransferases"/>
    <property type="match status" value="1"/>
</dbReference>
<dbReference type="GO" id="GO:0008757">
    <property type="term" value="F:S-adenosylmethionine-dependent methyltransferase activity"/>
    <property type="evidence" value="ECO:0007669"/>
    <property type="project" value="InterPro"/>
</dbReference>
<dbReference type="InterPro" id="IPR013216">
    <property type="entry name" value="Methyltransf_11"/>
</dbReference>
<dbReference type="Pfam" id="PF08241">
    <property type="entry name" value="Methyltransf_11"/>
    <property type="match status" value="1"/>
</dbReference>
<reference evidence="2" key="1">
    <citation type="journal article" date="2014" name="Front. Microbiol.">
        <title>High frequency of phylogenetically diverse reductive dehalogenase-homologous genes in deep subseafloor sedimentary metagenomes.</title>
        <authorList>
            <person name="Kawai M."/>
            <person name="Futagami T."/>
            <person name="Toyoda A."/>
            <person name="Takaki Y."/>
            <person name="Nishi S."/>
            <person name="Hori S."/>
            <person name="Arai W."/>
            <person name="Tsubouchi T."/>
            <person name="Morono Y."/>
            <person name="Uchiyama I."/>
            <person name="Ito T."/>
            <person name="Fujiyama A."/>
            <person name="Inagaki F."/>
            <person name="Takami H."/>
        </authorList>
    </citation>
    <scope>NUCLEOTIDE SEQUENCE</scope>
    <source>
        <strain evidence="2">Expedition CK06-06</strain>
    </source>
</reference>
<feature type="domain" description="Methyltransferase type 11" evidence="1">
    <location>
        <begin position="9"/>
        <end position="59"/>
    </location>
</feature>
<name>X0W6F8_9ZZZZ</name>